<evidence type="ECO:0000259" key="1">
    <source>
        <dbReference type="Pfam" id="PF00535"/>
    </source>
</evidence>
<dbReference type="InterPro" id="IPR001173">
    <property type="entry name" value="Glyco_trans_2-like"/>
</dbReference>
<comment type="caution">
    <text evidence="2">The sequence shown here is derived from an EMBL/GenBank/DDBJ whole genome shotgun (WGS) entry which is preliminary data.</text>
</comment>
<dbReference type="Gene3D" id="3.90.550.10">
    <property type="entry name" value="Spore Coat Polysaccharide Biosynthesis Protein SpsA, Chain A"/>
    <property type="match status" value="1"/>
</dbReference>
<evidence type="ECO:0000313" key="2">
    <source>
        <dbReference type="EMBL" id="HIQ71758.1"/>
    </source>
</evidence>
<dbReference type="EMBL" id="DVFJ01000017">
    <property type="protein sequence ID" value="HIQ71758.1"/>
    <property type="molecule type" value="Genomic_DNA"/>
</dbReference>
<protein>
    <submittedName>
        <fullName evidence="2">Glycosyltransferase family 2 protein</fullName>
    </submittedName>
</protein>
<dbReference type="Proteomes" id="UP000886887">
    <property type="component" value="Unassembled WGS sequence"/>
</dbReference>
<sequence>MEPQVSVVMPAYNAAKTVEAAAGSILGQTYADLELIVVDDGSTDVTWRAVTALAARDARVRPVRLAQNGGASAARNAGLDLCRGTYLFFMDADDTLAPDAFARALSLPAADVTVFGVVDAYLDASGRTYREAAHCPRDARLEGETTVRRELIELEAQTLLGYTPNKLYRLSVVRESGARFEDRLLTEDIFFNLDQCGLWRTMNLLSYPALRYCHRTDGGSVTSRFVPDFFDQQCARVARLLALYDGWGMTDARVLGVLGAAYARYLLSGLERALDARAHMDAAARRDFLRAALRGDPGRRVLPQAAPQGLAARAVCRVLQGGSPAACYALARAARFARRRLPALFTRLRQSR</sequence>
<dbReference type="InterPro" id="IPR050834">
    <property type="entry name" value="Glycosyltransf_2"/>
</dbReference>
<dbReference type="CDD" id="cd00761">
    <property type="entry name" value="Glyco_tranf_GTA_type"/>
    <property type="match status" value="1"/>
</dbReference>
<reference evidence="2" key="1">
    <citation type="submission" date="2020-10" db="EMBL/GenBank/DDBJ databases">
        <authorList>
            <person name="Gilroy R."/>
        </authorList>
    </citation>
    <scope>NUCLEOTIDE SEQUENCE</scope>
    <source>
        <strain evidence="2">ChiSxjej2B14-6234</strain>
    </source>
</reference>
<name>A0A9D0ZC69_9FIRM</name>
<dbReference type="PANTHER" id="PTHR43685">
    <property type="entry name" value="GLYCOSYLTRANSFERASE"/>
    <property type="match status" value="1"/>
</dbReference>
<dbReference type="SUPFAM" id="SSF53448">
    <property type="entry name" value="Nucleotide-diphospho-sugar transferases"/>
    <property type="match status" value="1"/>
</dbReference>
<dbReference type="AlphaFoldDB" id="A0A9D0ZC69"/>
<proteinExistence type="predicted"/>
<gene>
    <name evidence="2" type="ORF">IAB73_06075</name>
</gene>
<dbReference type="PANTHER" id="PTHR43685:SF2">
    <property type="entry name" value="GLYCOSYLTRANSFERASE 2-LIKE DOMAIN-CONTAINING PROTEIN"/>
    <property type="match status" value="1"/>
</dbReference>
<accession>A0A9D0ZC69</accession>
<dbReference type="Pfam" id="PF00535">
    <property type="entry name" value="Glycos_transf_2"/>
    <property type="match status" value="1"/>
</dbReference>
<dbReference type="InterPro" id="IPR029044">
    <property type="entry name" value="Nucleotide-diphossugar_trans"/>
</dbReference>
<reference evidence="2" key="2">
    <citation type="journal article" date="2021" name="PeerJ">
        <title>Extensive microbial diversity within the chicken gut microbiome revealed by metagenomics and culture.</title>
        <authorList>
            <person name="Gilroy R."/>
            <person name="Ravi A."/>
            <person name="Getino M."/>
            <person name="Pursley I."/>
            <person name="Horton D.L."/>
            <person name="Alikhan N.F."/>
            <person name="Baker D."/>
            <person name="Gharbi K."/>
            <person name="Hall N."/>
            <person name="Watson M."/>
            <person name="Adriaenssens E.M."/>
            <person name="Foster-Nyarko E."/>
            <person name="Jarju S."/>
            <person name="Secka A."/>
            <person name="Antonio M."/>
            <person name="Oren A."/>
            <person name="Chaudhuri R.R."/>
            <person name="La Ragione R."/>
            <person name="Hildebrand F."/>
            <person name="Pallen M.J."/>
        </authorList>
    </citation>
    <scope>NUCLEOTIDE SEQUENCE</scope>
    <source>
        <strain evidence="2">ChiSxjej2B14-6234</strain>
    </source>
</reference>
<feature type="domain" description="Glycosyltransferase 2-like" evidence="1">
    <location>
        <begin position="6"/>
        <end position="146"/>
    </location>
</feature>
<organism evidence="2 3">
    <name type="scientific">Candidatus Onthenecus intestinigallinarum</name>
    <dbReference type="NCBI Taxonomy" id="2840875"/>
    <lineage>
        <taxon>Bacteria</taxon>
        <taxon>Bacillati</taxon>
        <taxon>Bacillota</taxon>
        <taxon>Clostridia</taxon>
        <taxon>Eubacteriales</taxon>
        <taxon>Candidatus Onthenecus</taxon>
    </lineage>
</organism>
<evidence type="ECO:0000313" key="3">
    <source>
        <dbReference type="Proteomes" id="UP000886887"/>
    </source>
</evidence>